<proteinExistence type="predicted"/>
<feature type="region of interest" description="Disordered" evidence="1">
    <location>
        <begin position="179"/>
        <end position="198"/>
    </location>
</feature>
<feature type="transmembrane region" description="Helical" evidence="2">
    <location>
        <begin position="144"/>
        <end position="166"/>
    </location>
</feature>
<protein>
    <submittedName>
        <fullName evidence="3">Uncharacterized protein</fullName>
    </submittedName>
</protein>
<evidence type="ECO:0000256" key="2">
    <source>
        <dbReference type="SAM" id="Phobius"/>
    </source>
</evidence>
<keyword evidence="2" id="KW-1133">Transmembrane helix</keyword>
<feature type="transmembrane region" description="Helical" evidence="2">
    <location>
        <begin position="202"/>
        <end position="222"/>
    </location>
</feature>
<feature type="transmembrane region" description="Helical" evidence="2">
    <location>
        <begin position="472"/>
        <end position="492"/>
    </location>
</feature>
<feature type="region of interest" description="Disordered" evidence="1">
    <location>
        <begin position="1"/>
        <end position="32"/>
    </location>
</feature>
<dbReference type="Proteomes" id="UP000306985">
    <property type="component" value="Unassembled WGS sequence"/>
</dbReference>
<keyword evidence="2" id="KW-0812">Transmembrane</keyword>
<feature type="transmembrane region" description="Helical" evidence="2">
    <location>
        <begin position="513"/>
        <end position="535"/>
    </location>
</feature>
<feature type="transmembrane region" description="Helical" evidence="2">
    <location>
        <begin position="269"/>
        <end position="295"/>
    </location>
</feature>
<feature type="compositionally biased region" description="Pro residues" evidence="1">
    <location>
        <begin position="1"/>
        <end position="25"/>
    </location>
</feature>
<evidence type="ECO:0000313" key="3">
    <source>
        <dbReference type="EMBL" id="TKV58788.1"/>
    </source>
</evidence>
<feature type="transmembrane region" description="Helical" evidence="2">
    <location>
        <begin position="390"/>
        <end position="413"/>
    </location>
</feature>
<gene>
    <name evidence="3" type="ORF">FDO65_14860</name>
</gene>
<dbReference type="RefSeq" id="WP_137450447.1">
    <property type="nucleotide sequence ID" value="NZ_SZZH01000003.1"/>
</dbReference>
<organism evidence="3 4">
    <name type="scientific">Nakamurella flava</name>
    <dbReference type="NCBI Taxonomy" id="2576308"/>
    <lineage>
        <taxon>Bacteria</taxon>
        <taxon>Bacillati</taxon>
        <taxon>Actinomycetota</taxon>
        <taxon>Actinomycetes</taxon>
        <taxon>Nakamurellales</taxon>
        <taxon>Nakamurellaceae</taxon>
        <taxon>Nakamurella</taxon>
    </lineage>
</organism>
<feature type="transmembrane region" description="Helical" evidence="2">
    <location>
        <begin position="242"/>
        <end position="262"/>
    </location>
</feature>
<feature type="transmembrane region" description="Helical" evidence="2">
    <location>
        <begin position="420"/>
        <end position="441"/>
    </location>
</feature>
<feature type="transmembrane region" description="Helical" evidence="2">
    <location>
        <begin position="354"/>
        <end position="378"/>
    </location>
</feature>
<feature type="transmembrane region" description="Helical" evidence="2">
    <location>
        <begin position="607"/>
        <end position="630"/>
    </location>
</feature>
<dbReference type="EMBL" id="SZZH01000003">
    <property type="protein sequence ID" value="TKV58788.1"/>
    <property type="molecule type" value="Genomic_DNA"/>
</dbReference>
<evidence type="ECO:0000256" key="1">
    <source>
        <dbReference type="SAM" id="MobiDB-lite"/>
    </source>
</evidence>
<accession>A0A4U6QFD9</accession>
<sequence>MSVPPTPTSRAAGPPPRRTPRPTGPERPTAATPSDLLPGVLLFVAGLLVGVAALVGVVAAADGGPRGGVPVAAFVAALPGLAALVLGARRPTAGLALAAAAGWWGLARLLNDLSLLGDPGAVVRPELFAETSARSQPFGSASGVGVLLVADVLAIAAAVLATRAVAPRLLPDRPTASSLFGDPGAAEDAPETGPATSGRTRWSLPVVLVGLLGVVLVAVGALDPGYVGGFLDLRALPPGTTLLGVLGLGLAVIVAAGLVLVAGATRRSLAVPLLVGSALAAAVPFLVALVVVIAWSDDRPPGLAGSIWWGLAGAVLLGVAGLLAPRDEDADSGHAAERPMAATGPSDDGSRFTLLSGVLALVGGAACLGAAVAPFLLLDGAEPVGATAEVVAPLAAPFVVASVPLLLAGVLTLAAPTRRAGLVAAGVVWAGPLLASTQALAVREAVLFSAARPVDNGRAMAVPTWTDGTGFWLAWSAVLAALAAAVLGAVAARRLADAVTQIHDDVSVAESRPVRTGAAIGLAVLTLVALSLPVWSTLGTGASSTLLSGYDVQTWGHWAVAIAVLIAVAAAARTLRTDVAIAAPLAAAAAAVQPLLVPAAIRGQVGFTWGAGLWLIGALVVALIASAPVFGAQAKRIRPRTDRARLPA</sequence>
<keyword evidence="2" id="KW-0472">Membrane</keyword>
<keyword evidence="4" id="KW-1185">Reference proteome</keyword>
<feature type="transmembrane region" description="Helical" evidence="2">
    <location>
        <begin position="36"/>
        <end position="61"/>
    </location>
</feature>
<dbReference type="AlphaFoldDB" id="A0A4U6QFD9"/>
<name>A0A4U6QFD9_9ACTN</name>
<feature type="transmembrane region" description="Helical" evidence="2">
    <location>
        <begin position="307"/>
        <end position="324"/>
    </location>
</feature>
<feature type="transmembrane region" description="Helical" evidence="2">
    <location>
        <begin position="579"/>
        <end position="601"/>
    </location>
</feature>
<comment type="caution">
    <text evidence="3">The sequence shown here is derived from an EMBL/GenBank/DDBJ whole genome shotgun (WGS) entry which is preliminary data.</text>
</comment>
<reference evidence="3 4" key="1">
    <citation type="submission" date="2019-05" db="EMBL/GenBank/DDBJ databases">
        <title>Nakamurella sp. N5BH11, whole genome shotgun sequence.</title>
        <authorList>
            <person name="Tuo L."/>
        </authorList>
    </citation>
    <scope>NUCLEOTIDE SEQUENCE [LARGE SCALE GENOMIC DNA]</scope>
    <source>
        <strain evidence="3 4">N5BH11</strain>
    </source>
</reference>
<feature type="transmembrane region" description="Helical" evidence="2">
    <location>
        <begin position="93"/>
        <end position="110"/>
    </location>
</feature>
<feature type="transmembrane region" description="Helical" evidence="2">
    <location>
        <begin position="67"/>
        <end position="86"/>
    </location>
</feature>
<feature type="transmembrane region" description="Helical" evidence="2">
    <location>
        <begin position="555"/>
        <end position="572"/>
    </location>
</feature>
<evidence type="ECO:0000313" key="4">
    <source>
        <dbReference type="Proteomes" id="UP000306985"/>
    </source>
</evidence>